<dbReference type="Gene3D" id="1.10.3230.30">
    <property type="entry name" value="Phage gp6-like head-tail connector protein"/>
    <property type="match status" value="1"/>
</dbReference>
<name>A0ABP7ELS8_9GAMM</name>
<dbReference type="EMBL" id="BAABDS010000046">
    <property type="protein sequence ID" value="GAA3721151.1"/>
    <property type="molecule type" value="Genomic_DNA"/>
</dbReference>
<reference evidence="2" key="1">
    <citation type="journal article" date="2019" name="Int. J. Syst. Evol. Microbiol.">
        <title>The Global Catalogue of Microorganisms (GCM) 10K type strain sequencing project: providing services to taxonomists for standard genome sequencing and annotation.</title>
        <authorList>
            <consortium name="The Broad Institute Genomics Platform"/>
            <consortium name="The Broad Institute Genome Sequencing Center for Infectious Disease"/>
            <person name="Wu L."/>
            <person name="Ma J."/>
        </authorList>
    </citation>
    <scope>NUCLEOTIDE SEQUENCE [LARGE SCALE GENOMIC DNA]</scope>
    <source>
        <strain evidence="2">JCM 17329</strain>
    </source>
</reference>
<evidence type="ECO:0000313" key="2">
    <source>
        <dbReference type="Proteomes" id="UP001501479"/>
    </source>
</evidence>
<dbReference type="CDD" id="cd08054">
    <property type="entry name" value="gp6"/>
    <property type="match status" value="1"/>
</dbReference>
<accession>A0ABP7ELS8</accession>
<gene>
    <name evidence="1" type="ORF">GCM10022421_32070</name>
</gene>
<protein>
    <recommendedName>
        <fullName evidence="3">Phage gp6-like head-tail connector protein</fullName>
    </recommendedName>
</protein>
<dbReference type="InterPro" id="IPR021146">
    <property type="entry name" value="Phage_gp6-like_head-tail"/>
</dbReference>
<evidence type="ECO:0000313" key="1">
    <source>
        <dbReference type="EMBL" id="GAA3721151.1"/>
    </source>
</evidence>
<dbReference type="InterPro" id="IPR006450">
    <property type="entry name" value="Phage_HK97_gp6-like"/>
</dbReference>
<organism evidence="1 2">
    <name type="scientific">Oceanisphaera sediminis</name>
    <dbReference type="NCBI Taxonomy" id="981381"/>
    <lineage>
        <taxon>Bacteria</taxon>
        <taxon>Pseudomonadati</taxon>
        <taxon>Pseudomonadota</taxon>
        <taxon>Gammaproteobacteria</taxon>
        <taxon>Aeromonadales</taxon>
        <taxon>Aeromonadaceae</taxon>
        <taxon>Oceanisphaera</taxon>
    </lineage>
</organism>
<dbReference type="Pfam" id="PF05135">
    <property type="entry name" value="Phage_connect_1"/>
    <property type="match status" value="1"/>
</dbReference>
<dbReference type="RefSeq" id="WP_344965771.1">
    <property type="nucleotide sequence ID" value="NZ_BAABDS010000046.1"/>
</dbReference>
<dbReference type="Proteomes" id="UP001501479">
    <property type="component" value="Unassembled WGS sequence"/>
</dbReference>
<keyword evidence="2" id="KW-1185">Reference proteome</keyword>
<evidence type="ECO:0008006" key="3">
    <source>
        <dbReference type="Google" id="ProtNLM"/>
    </source>
</evidence>
<proteinExistence type="predicted"/>
<dbReference type="NCBIfam" id="TIGR01560">
    <property type="entry name" value="put_DNA_pack"/>
    <property type="match status" value="1"/>
</dbReference>
<comment type="caution">
    <text evidence="1">The sequence shown here is derived from an EMBL/GenBank/DDBJ whole genome shotgun (WGS) entry which is preliminary data.</text>
</comment>
<sequence>MINLDVVKAQLRVDHIDEDALIQGYTDAAFSAFEVWTNRTLVHPVDALPDPPGNALHLSKSIEQGALLLIGHWYENREAVVVGTITAALPMATLALWSPHRWVNL</sequence>